<dbReference type="InterPro" id="IPR015868">
    <property type="entry name" value="Glutaminase"/>
</dbReference>
<protein>
    <recommendedName>
        <fullName evidence="3 6">Glutaminase</fullName>
        <ecNumber evidence="3 6">3.5.1.2</ecNumber>
    </recommendedName>
</protein>
<evidence type="ECO:0000256" key="6">
    <source>
        <dbReference type="HAMAP-Rule" id="MF_00313"/>
    </source>
</evidence>
<accession>A0ABS5F4V0</accession>
<name>A0ABS5F4V0_9PROT</name>
<feature type="binding site" evidence="6">
    <location>
        <position position="165"/>
    </location>
    <ligand>
        <name>substrate</name>
    </ligand>
</feature>
<keyword evidence="4 6" id="KW-0378">Hydrolase</keyword>
<evidence type="ECO:0000256" key="2">
    <source>
        <dbReference type="ARBA" id="ARBA00011881"/>
    </source>
</evidence>
<dbReference type="HAMAP" id="MF_00313">
    <property type="entry name" value="Glutaminase"/>
    <property type="match status" value="1"/>
</dbReference>
<feature type="binding site" evidence="6">
    <location>
        <position position="64"/>
    </location>
    <ligand>
        <name>substrate</name>
    </ligand>
</feature>
<feature type="binding site" evidence="6">
    <location>
        <position position="158"/>
    </location>
    <ligand>
        <name>substrate</name>
    </ligand>
</feature>
<dbReference type="EC" id="3.5.1.2" evidence="3 6"/>
<reference evidence="8" key="1">
    <citation type="journal article" date="2021" name="Syst. Appl. Microbiol.">
        <title>Roseomonas hellenica sp. nov., isolated from roots of wild-growing Alkanna tinctoria.</title>
        <authorList>
            <person name="Rat A."/>
            <person name="Naranjo H.D."/>
            <person name="Lebbe L."/>
            <person name="Cnockaert M."/>
            <person name="Krigas N."/>
            <person name="Grigoriadou K."/>
            <person name="Maloupa E."/>
            <person name="Willems A."/>
        </authorList>
    </citation>
    <scope>NUCLEOTIDE SEQUENCE [LARGE SCALE GENOMIC DNA]</scope>
    <source>
        <strain evidence="8">LMG 31523</strain>
    </source>
</reference>
<evidence type="ECO:0000256" key="4">
    <source>
        <dbReference type="ARBA" id="ARBA00022801"/>
    </source>
</evidence>
<dbReference type="NCBIfam" id="NF002133">
    <property type="entry name" value="PRK00971.1-2"/>
    <property type="match status" value="1"/>
</dbReference>
<keyword evidence="6" id="KW-0007">Acetylation</keyword>
<feature type="binding site" evidence="6">
    <location>
        <position position="189"/>
    </location>
    <ligand>
        <name>substrate</name>
    </ligand>
</feature>
<evidence type="ECO:0000256" key="3">
    <source>
        <dbReference type="ARBA" id="ARBA00012918"/>
    </source>
</evidence>
<dbReference type="PANTHER" id="PTHR12544">
    <property type="entry name" value="GLUTAMINASE"/>
    <property type="match status" value="1"/>
</dbReference>
<evidence type="ECO:0000313" key="7">
    <source>
        <dbReference type="EMBL" id="MBR0667608.1"/>
    </source>
</evidence>
<dbReference type="InterPro" id="IPR012338">
    <property type="entry name" value="Beta-lactam/transpept-like"/>
</dbReference>
<dbReference type="NCBIfam" id="TIGR03814">
    <property type="entry name" value="Gln_ase"/>
    <property type="match status" value="1"/>
</dbReference>
<dbReference type="PANTHER" id="PTHR12544:SF29">
    <property type="entry name" value="GLUTAMINASE"/>
    <property type="match status" value="1"/>
</dbReference>
<sequence length="304" mass="32247">MVDLADAARRVLDAIRPHIGEGKVATYIPALGNVDPHQFGFAVAGIDGTVHGAGDQDVRFSLQSVSKVFTLALALSRGDEAIWRRVHREPSGTAFNSLFQLEFEHGIPRNPLINAGAIVVTDQLLAETGDALGLLRDLLRAETGNPDLDVDRVIAASESETGHRNRALAHLMASFGNMRNPVEQTLDHYFRQCSITVSVTELARAGLLLARHGLQADGSRLLSPQDARRVVSIMLTCGAYDAAGEFAYRIGLPCKSGVGGGILAIVPDRCAVAAWGPGLDAQGNSVTATLALGTFGSITGWSIF</sequence>
<gene>
    <name evidence="6" type="primary">glsA</name>
    <name evidence="7" type="ORF">GXW71_24845</name>
</gene>
<evidence type="ECO:0000256" key="5">
    <source>
        <dbReference type="ARBA" id="ARBA00049534"/>
    </source>
</evidence>
<dbReference type="RefSeq" id="WP_211855387.1">
    <property type="nucleotide sequence ID" value="NZ_JAAGBB010000038.1"/>
</dbReference>
<comment type="subunit">
    <text evidence="2 6">Homotetramer.</text>
</comment>
<dbReference type="SUPFAM" id="SSF56601">
    <property type="entry name" value="beta-lactamase/transpeptidase-like"/>
    <property type="match status" value="1"/>
</dbReference>
<dbReference type="GO" id="GO:0004359">
    <property type="term" value="F:glutaminase activity"/>
    <property type="evidence" value="ECO:0007669"/>
    <property type="project" value="UniProtKB-EC"/>
</dbReference>
<feature type="binding site" evidence="6">
    <location>
        <position position="114"/>
    </location>
    <ligand>
        <name>substrate</name>
    </ligand>
</feature>
<evidence type="ECO:0000256" key="1">
    <source>
        <dbReference type="ARBA" id="ARBA00011076"/>
    </source>
</evidence>
<evidence type="ECO:0000313" key="8">
    <source>
        <dbReference type="Proteomes" id="UP001196870"/>
    </source>
</evidence>
<keyword evidence="8" id="KW-1185">Reference proteome</keyword>
<feature type="binding site" evidence="6">
    <location>
        <position position="258"/>
    </location>
    <ligand>
        <name>substrate</name>
    </ligand>
</feature>
<comment type="catalytic activity">
    <reaction evidence="5 6">
        <text>L-glutamine + H2O = L-glutamate + NH4(+)</text>
        <dbReference type="Rhea" id="RHEA:15889"/>
        <dbReference type="ChEBI" id="CHEBI:15377"/>
        <dbReference type="ChEBI" id="CHEBI:28938"/>
        <dbReference type="ChEBI" id="CHEBI:29985"/>
        <dbReference type="ChEBI" id="CHEBI:58359"/>
        <dbReference type="EC" id="3.5.1.2"/>
    </reaction>
</comment>
<comment type="similarity">
    <text evidence="1 6">Belongs to the glutaminase family.</text>
</comment>
<proteinExistence type="inferred from homology"/>
<dbReference type="Proteomes" id="UP001196870">
    <property type="component" value="Unassembled WGS sequence"/>
</dbReference>
<comment type="caution">
    <text evidence="7">The sequence shown here is derived from an EMBL/GenBank/DDBJ whole genome shotgun (WGS) entry which is preliminary data.</text>
</comment>
<dbReference type="EMBL" id="JAAGBB010000038">
    <property type="protein sequence ID" value="MBR0667608.1"/>
    <property type="molecule type" value="Genomic_DNA"/>
</dbReference>
<organism evidence="7 8">
    <name type="scientific">Plastoroseomonas hellenica</name>
    <dbReference type="NCBI Taxonomy" id="2687306"/>
    <lineage>
        <taxon>Bacteria</taxon>
        <taxon>Pseudomonadati</taxon>
        <taxon>Pseudomonadota</taxon>
        <taxon>Alphaproteobacteria</taxon>
        <taxon>Acetobacterales</taxon>
        <taxon>Acetobacteraceae</taxon>
        <taxon>Plastoroseomonas</taxon>
    </lineage>
</organism>
<dbReference type="Pfam" id="PF04960">
    <property type="entry name" value="Glutaminase"/>
    <property type="match status" value="1"/>
</dbReference>
<dbReference type="Gene3D" id="3.40.710.10">
    <property type="entry name" value="DD-peptidase/beta-lactamase superfamily"/>
    <property type="match status" value="1"/>
</dbReference>
<feature type="binding site" evidence="6">
    <location>
        <position position="240"/>
    </location>
    <ligand>
        <name>substrate</name>
    </ligand>
</feature>